<dbReference type="RefSeq" id="WP_167012289.1">
    <property type="nucleotide sequence ID" value="NZ_VWXF01000001.1"/>
</dbReference>
<keyword evidence="3" id="KW-1185">Reference proteome</keyword>
<evidence type="ECO:0000313" key="2">
    <source>
        <dbReference type="EMBL" id="NIF20330.1"/>
    </source>
</evidence>
<evidence type="ECO:0000259" key="1">
    <source>
        <dbReference type="Pfam" id="PF20178"/>
    </source>
</evidence>
<dbReference type="CDD" id="cd14729">
    <property type="entry name" value="RtxA-like"/>
    <property type="match status" value="1"/>
</dbReference>
<dbReference type="EMBL" id="VWXF01000001">
    <property type="protein sequence ID" value="NIF20330.1"/>
    <property type="molecule type" value="Genomic_DNA"/>
</dbReference>
<comment type="caution">
    <text evidence="2">The sequence shown here is derived from an EMBL/GenBank/DDBJ whole genome shotgun (WGS) entry which is preliminary data.</text>
</comment>
<proteinExistence type="predicted"/>
<dbReference type="Proteomes" id="UP001515683">
    <property type="component" value="Unassembled WGS sequence"/>
</dbReference>
<organism evidence="2 3">
    <name type="scientific">Candidatus Pantoea multigeneris</name>
    <dbReference type="NCBI Taxonomy" id="2608357"/>
    <lineage>
        <taxon>Bacteria</taxon>
        <taxon>Pseudomonadati</taxon>
        <taxon>Pseudomonadota</taxon>
        <taxon>Gammaproteobacteria</taxon>
        <taxon>Enterobacterales</taxon>
        <taxon>Erwiniaceae</taxon>
        <taxon>Pantoea</taxon>
    </lineage>
</organism>
<feature type="domain" description="Dermonecrotic toxin N-terminal" evidence="1">
    <location>
        <begin position="339"/>
        <end position="576"/>
    </location>
</feature>
<reference evidence="2 3" key="1">
    <citation type="journal article" date="2019" name="bioRxiv">
        <title>Bacteria contribute to plant secondary compound degradation in a generalist herbivore system.</title>
        <authorList>
            <person name="Francoeur C.B."/>
            <person name="Khadempour L."/>
            <person name="Moreira-Soto R.D."/>
            <person name="Gotting K."/>
            <person name="Book A.J."/>
            <person name="Pinto-Tomas A.A."/>
            <person name="Keefover-Ring K."/>
            <person name="Currie C.R."/>
        </authorList>
    </citation>
    <scope>NUCLEOTIDE SEQUENCE [LARGE SCALE GENOMIC DNA]</scope>
    <source>
        <strain evidence="2">Acro-835</strain>
    </source>
</reference>
<name>A0ABX0R4J4_9GAMM</name>
<sequence length="1246" mass="137770">MSTTLPLTHLTPPAATFPVKTATPVPRAETATPPTCAAVQATNPHVNALLLQLKQAQTLRQSLINPLPLPGTALANLSSSPVPVDFLTLGKRDFISHFAEQTRAFFHPQQATSAALVQSLLDVMAVEMRMLVKLGKLNTSWLARLNHLCTTTSQAFQIVPEHGTARPSHPLPGKIALTDQQGGKLLLWQPGSPLGYYASSAELQQALSEQGEVMWGMTLQPCSSPPAQQLVRDFAEQHITQLQYAISTAMQPANANLTLSEHITRLDEAAKPTVARLDLGEIIAHYTQQRDELALYNWFNRAAEAPRRKAWLHSLKQLHGIPARETLASLPARVSATAIETFARNRLEQLAAEQHNVTLSASNATLSITTVTAGTSVLGSISKAISQTETLTLTEWSLQNIGWLERGHSRRAWNAGGLTPDQLINLIRRADVAKHFSLSLFRQWQPETLALIATGLKAMALTCYINQGLTDSPRALQPDALEKVLTVLEHPDPATRPKLQGQVVDVWQFKLGRTPVAEVLLFAQPDLHDPVMFIPNAPDGKIFRGARGSEKTVQALLQELLAVPGMRQHLADRMPQGIHDRQKMLGHTHDRRGFDPEIIRTDLYQHLWSTRLAIAQAEVAAFARTTALADRLSSAQLGQNIVSSLLSLITPLLPSAAVLSLTISRVAAHSAIAGEAFQHGRTEEGVFALVDALSAVADGMTGGSKNAALRVPRTPLPDPSLARLAVSQRKPQGLVLARGREPAIWQDSQGQQYLESEGRWFKTAIEAGQRMIYSPRNRGDQKNVILQARRWIVLPQGLPGGAPENDYRLVFIKASFGLDDEEFRVMMQKIRVHHPADADILRFLSSKQGHLGDAEILDYVLRSQQQVAKKRLRLLERRLSRLQEDFRPMSDVPTNLQPLYISDAHAGLIMRKSAESAWIHRLHNQYRGKSSEFLQAVIQCIHNHYGINTPEQQQALKQAMLAQSERSGEDYRQHSAVWKASAQRLNYAAFASTVTNEQQVIRTALQHSRGLIIGESHHQRAALQFMIDNMALLYASGVRHLFLEDLHPEIYHRDIIVFNQRGALTSQLQNHVDSATQSTQFNPPMTAEARQYNTENLLREARKYGIKLHGLGSLSASIWREGAERTENFNYVATRQINNVAGVTQSGEKFMALVGYYHVDNYWDNMADGTPFAVTGIAPTTQATSVTLLETTPESLPRVVVDYQQQTPLAELTGSKLTQSNFVIIKDPATVYAPHHPTASGTNQNS</sequence>
<dbReference type="Gene3D" id="3.40.50.11550">
    <property type="match status" value="1"/>
</dbReference>
<protein>
    <recommendedName>
        <fullName evidence="1">Dermonecrotic toxin N-terminal domain-containing protein</fullName>
    </recommendedName>
</protein>
<dbReference type="InterPro" id="IPR046673">
    <property type="entry name" value="ToxA_N"/>
</dbReference>
<accession>A0ABX0R4J4</accession>
<gene>
    <name evidence="2" type="ORF">F3J40_01680</name>
</gene>
<dbReference type="Pfam" id="PF20178">
    <property type="entry name" value="ToxA_N"/>
    <property type="match status" value="1"/>
</dbReference>
<evidence type="ECO:0000313" key="3">
    <source>
        <dbReference type="Proteomes" id="UP001515683"/>
    </source>
</evidence>
<dbReference type="SUPFAM" id="SSF159501">
    <property type="entry name" value="EreA/ChaN-like"/>
    <property type="match status" value="1"/>
</dbReference>